<feature type="compositionally biased region" description="Basic and acidic residues" evidence="1">
    <location>
        <begin position="1"/>
        <end position="16"/>
    </location>
</feature>
<feature type="compositionally biased region" description="Basic and acidic residues" evidence="1">
    <location>
        <begin position="71"/>
        <end position="98"/>
    </location>
</feature>
<gene>
    <name evidence="2" type="ORF">M422DRAFT_267609</name>
</gene>
<accession>A0A0C9UZF7</accession>
<dbReference type="Proteomes" id="UP000054279">
    <property type="component" value="Unassembled WGS sequence"/>
</dbReference>
<name>A0A0C9UZF7_SPHS4</name>
<evidence type="ECO:0000313" key="3">
    <source>
        <dbReference type="Proteomes" id="UP000054279"/>
    </source>
</evidence>
<evidence type="ECO:0000313" key="2">
    <source>
        <dbReference type="EMBL" id="KIJ30776.1"/>
    </source>
</evidence>
<dbReference type="EMBL" id="KN837254">
    <property type="protein sequence ID" value="KIJ30776.1"/>
    <property type="molecule type" value="Genomic_DNA"/>
</dbReference>
<evidence type="ECO:0000256" key="1">
    <source>
        <dbReference type="SAM" id="MobiDB-lite"/>
    </source>
</evidence>
<dbReference type="AlphaFoldDB" id="A0A0C9UZF7"/>
<feature type="compositionally biased region" description="Polar residues" evidence="1">
    <location>
        <begin position="26"/>
        <end position="38"/>
    </location>
</feature>
<dbReference type="HOGENOM" id="CLU_984088_0_0_1"/>
<protein>
    <submittedName>
        <fullName evidence="2">Uncharacterized protein</fullName>
    </submittedName>
</protein>
<feature type="region of interest" description="Disordered" evidence="1">
    <location>
        <begin position="1"/>
        <end position="53"/>
    </location>
</feature>
<keyword evidence="3" id="KW-1185">Reference proteome</keyword>
<sequence>MNFPREEMSEERKTKESPAGGEPITSILSKEPASSESGLKTPKKVYFESERDRDVKRGSGVLYDVPVVVDVDTKDGNMSDKGSKADQKIEEEERKEANNDTGGEQVNIIHQRRLSVDDDDLALFNQLKEDRDEEVELVSGLLEGGSYKERFNNIHADMMEPDEDEGTRVPDTPRIVLTEPEEGLDENPRTRPLNHSVSTQDPSTLSRLQLLPTNDLLTVPFVMLSKLNSEQEYLVNVFIMFANVLLLTLSLPQRLDNSPILGHFPQQQINSAYVKSGIEGDET</sequence>
<proteinExistence type="predicted"/>
<reference evidence="2 3" key="1">
    <citation type="submission" date="2014-06" db="EMBL/GenBank/DDBJ databases">
        <title>Evolutionary Origins and Diversification of the Mycorrhizal Mutualists.</title>
        <authorList>
            <consortium name="DOE Joint Genome Institute"/>
            <consortium name="Mycorrhizal Genomics Consortium"/>
            <person name="Kohler A."/>
            <person name="Kuo A."/>
            <person name="Nagy L.G."/>
            <person name="Floudas D."/>
            <person name="Copeland A."/>
            <person name="Barry K.W."/>
            <person name="Cichocki N."/>
            <person name="Veneault-Fourrey C."/>
            <person name="LaButti K."/>
            <person name="Lindquist E.A."/>
            <person name="Lipzen A."/>
            <person name="Lundell T."/>
            <person name="Morin E."/>
            <person name="Murat C."/>
            <person name="Riley R."/>
            <person name="Ohm R."/>
            <person name="Sun H."/>
            <person name="Tunlid A."/>
            <person name="Henrissat B."/>
            <person name="Grigoriev I.V."/>
            <person name="Hibbett D.S."/>
            <person name="Martin F."/>
        </authorList>
    </citation>
    <scope>NUCLEOTIDE SEQUENCE [LARGE SCALE GENOMIC DNA]</scope>
    <source>
        <strain evidence="2 3">SS14</strain>
    </source>
</reference>
<feature type="region of interest" description="Disordered" evidence="1">
    <location>
        <begin position="182"/>
        <end position="201"/>
    </location>
</feature>
<organism evidence="2 3">
    <name type="scientific">Sphaerobolus stellatus (strain SS14)</name>
    <dbReference type="NCBI Taxonomy" id="990650"/>
    <lineage>
        <taxon>Eukaryota</taxon>
        <taxon>Fungi</taxon>
        <taxon>Dikarya</taxon>
        <taxon>Basidiomycota</taxon>
        <taxon>Agaricomycotina</taxon>
        <taxon>Agaricomycetes</taxon>
        <taxon>Phallomycetidae</taxon>
        <taxon>Geastrales</taxon>
        <taxon>Sphaerobolaceae</taxon>
        <taxon>Sphaerobolus</taxon>
    </lineage>
</organism>
<feature type="region of interest" description="Disordered" evidence="1">
    <location>
        <begin position="69"/>
        <end position="103"/>
    </location>
</feature>